<evidence type="ECO:0000256" key="2">
    <source>
        <dbReference type="ARBA" id="ARBA00022833"/>
    </source>
</evidence>
<dbReference type="Pfam" id="PF00172">
    <property type="entry name" value="Zn_clus"/>
    <property type="match status" value="1"/>
</dbReference>
<evidence type="ECO:0000256" key="3">
    <source>
        <dbReference type="ARBA" id="ARBA00023015"/>
    </source>
</evidence>
<dbReference type="InterPro" id="IPR052073">
    <property type="entry name" value="Amide_Lactam_Regulators"/>
</dbReference>
<dbReference type="PROSITE" id="PS50048">
    <property type="entry name" value="ZN2_CY6_FUNGAL_2"/>
    <property type="match status" value="1"/>
</dbReference>
<dbReference type="CDD" id="cd12148">
    <property type="entry name" value="fungal_TF_MHR"/>
    <property type="match status" value="1"/>
</dbReference>
<protein>
    <recommendedName>
        <fullName evidence="7">Zn(2)-C6 fungal-type domain-containing protein</fullName>
    </recommendedName>
</protein>
<proteinExistence type="predicted"/>
<dbReference type="GO" id="GO:0008270">
    <property type="term" value="F:zinc ion binding"/>
    <property type="evidence" value="ECO:0007669"/>
    <property type="project" value="InterPro"/>
</dbReference>
<dbReference type="InterPro" id="IPR001138">
    <property type="entry name" value="Zn2Cys6_DnaBD"/>
</dbReference>
<dbReference type="PANTHER" id="PTHR47171">
    <property type="entry name" value="FARA-RELATED"/>
    <property type="match status" value="1"/>
</dbReference>
<accession>A0A1F8A3V6</accession>
<keyword evidence="6" id="KW-0539">Nucleus</keyword>
<evidence type="ECO:0000259" key="7">
    <source>
        <dbReference type="PROSITE" id="PS50048"/>
    </source>
</evidence>
<dbReference type="SMART" id="SM00906">
    <property type="entry name" value="Fungal_trans"/>
    <property type="match status" value="1"/>
</dbReference>
<sequence>MATSGQPLHGVRDRARIVCCQCHARKVKCDLQTRSQGTCSNCYKHGLACQPRANRRATVKERYAKQALGSPRPNGTAPPGLVRPATPETSIIREQRDQVAAAPAPEAFHKQYLGAMTSIMHSTPSIPPNYQRITAFSNSRNQEILTTIIDPTASPPTILFNAYIDAYFQHLFHQFPVIDHADLSSDRPSLALQQAICMVGTMLRHPKGPDILSENEKYYYNAKTLIHTNHEQDPMTVLKVLCLLATRNVAGPVLLTVDCAWHWLGIAIRLLQQMGLHREEMCIASVNPGIARRIAWCLFVQDKLLSGAFGRPTCIKEDEFDVRPLAEEDFECPGIQPLLFMQLAKIASILGRILDLRWRSPKDIQAQHTDILRSLKDWIRNLPTPIHIFDRNGSRTYRRDVFELHIVYFATIILYCDLFNDHDITSVPNIVSLVASSCVARLYHEIDCRDDLNYLLGIQNWFLTVAAMPQLLYNAAECSLPESDSYCSEELDILVSSLEQVQTRIPGSTVILNAINRLRASRTSGRVRNNLATTMGESQEKALFSEGYDLFSFRDLFPFPNSLSPRLTLWEVYAGDIFQGLETPMTATEDPGWLSGEFADLSRLAFAGLPQPFS</sequence>
<gene>
    <name evidence="8" type="ORF">ABOM_004729</name>
</gene>
<keyword evidence="2" id="KW-0862">Zinc</keyword>
<dbReference type="OrthoDB" id="39175at2759"/>
<dbReference type="InterPro" id="IPR007219">
    <property type="entry name" value="XnlR_reg_dom"/>
</dbReference>
<keyword evidence="9" id="KW-1185">Reference proteome</keyword>
<dbReference type="CDD" id="cd00067">
    <property type="entry name" value="GAL4"/>
    <property type="match status" value="1"/>
</dbReference>
<evidence type="ECO:0000256" key="4">
    <source>
        <dbReference type="ARBA" id="ARBA00023125"/>
    </source>
</evidence>
<evidence type="ECO:0000313" key="9">
    <source>
        <dbReference type="Proteomes" id="UP000179179"/>
    </source>
</evidence>
<dbReference type="GeneID" id="34448119"/>
<name>A0A1F8A3V6_9EURO</name>
<evidence type="ECO:0000256" key="6">
    <source>
        <dbReference type="ARBA" id="ARBA00023242"/>
    </source>
</evidence>
<evidence type="ECO:0000256" key="1">
    <source>
        <dbReference type="ARBA" id="ARBA00022723"/>
    </source>
</evidence>
<dbReference type="PROSITE" id="PS00463">
    <property type="entry name" value="ZN2_CY6_FUNGAL_1"/>
    <property type="match status" value="1"/>
</dbReference>
<dbReference type="Pfam" id="PF04082">
    <property type="entry name" value="Fungal_trans"/>
    <property type="match status" value="1"/>
</dbReference>
<dbReference type="SUPFAM" id="SSF57701">
    <property type="entry name" value="Zn2/Cys6 DNA-binding domain"/>
    <property type="match status" value="1"/>
</dbReference>
<reference evidence="8 9" key="1">
    <citation type="journal article" date="2016" name="Genome Biol. Evol.">
        <title>Draft genome sequence of an aflatoxigenic Aspergillus species, A. bombycis.</title>
        <authorList>
            <person name="Moore G.G."/>
            <person name="Mack B.M."/>
            <person name="Beltz S.B."/>
            <person name="Gilbert M.K."/>
        </authorList>
    </citation>
    <scope>NUCLEOTIDE SEQUENCE [LARGE SCALE GENOMIC DNA]</scope>
    <source>
        <strain evidence="9">NRRL 26010</strain>
    </source>
</reference>
<comment type="caution">
    <text evidence="8">The sequence shown here is derived from an EMBL/GenBank/DDBJ whole genome shotgun (WGS) entry which is preliminary data.</text>
</comment>
<dbReference type="PANTHER" id="PTHR47171:SF5">
    <property type="entry name" value="ZN(II)2CYS6 TRANSCRIPTION FACTOR (EUROFUNG)"/>
    <property type="match status" value="1"/>
</dbReference>
<keyword evidence="5" id="KW-0804">Transcription</keyword>
<keyword evidence="3" id="KW-0805">Transcription regulation</keyword>
<dbReference type="GO" id="GO:0003677">
    <property type="term" value="F:DNA binding"/>
    <property type="evidence" value="ECO:0007669"/>
    <property type="project" value="UniProtKB-KW"/>
</dbReference>
<dbReference type="GO" id="GO:0000981">
    <property type="term" value="F:DNA-binding transcription factor activity, RNA polymerase II-specific"/>
    <property type="evidence" value="ECO:0007669"/>
    <property type="project" value="InterPro"/>
</dbReference>
<dbReference type="AlphaFoldDB" id="A0A1F8A3V6"/>
<dbReference type="Gene3D" id="4.10.240.10">
    <property type="entry name" value="Zn(2)-C6 fungal-type DNA-binding domain"/>
    <property type="match status" value="1"/>
</dbReference>
<dbReference type="InterPro" id="IPR036864">
    <property type="entry name" value="Zn2-C6_fun-type_DNA-bd_sf"/>
</dbReference>
<feature type="domain" description="Zn(2)-C6 fungal-type" evidence="7">
    <location>
        <begin position="18"/>
        <end position="49"/>
    </location>
</feature>
<dbReference type="RefSeq" id="XP_022390137.1">
    <property type="nucleotide sequence ID" value="XM_022531858.1"/>
</dbReference>
<organism evidence="8 9">
    <name type="scientific">Aspergillus bombycis</name>
    <dbReference type="NCBI Taxonomy" id="109264"/>
    <lineage>
        <taxon>Eukaryota</taxon>
        <taxon>Fungi</taxon>
        <taxon>Dikarya</taxon>
        <taxon>Ascomycota</taxon>
        <taxon>Pezizomycotina</taxon>
        <taxon>Eurotiomycetes</taxon>
        <taxon>Eurotiomycetidae</taxon>
        <taxon>Eurotiales</taxon>
        <taxon>Aspergillaceae</taxon>
        <taxon>Aspergillus</taxon>
    </lineage>
</organism>
<dbReference type="GO" id="GO:0006351">
    <property type="term" value="P:DNA-templated transcription"/>
    <property type="evidence" value="ECO:0007669"/>
    <property type="project" value="InterPro"/>
</dbReference>
<keyword evidence="1" id="KW-0479">Metal-binding</keyword>
<evidence type="ECO:0000313" key="8">
    <source>
        <dbReference type="EMBL" id="OGM46420.1"/>
    </source>
</evidence>
<dbReference type="Proteomes" id="UP000179179">
    <property type="component" value="Unassembled WGS sequence"/>
</dbReference>
<evidence type="ECO:0000256" key="5">
    <source>
        <dbReference type="ARBA" id="ARBA00023163"/>
    </source>
</evidence>
<dbReference type="EMBL" id="LYCR01000032">
    <property type="protein sequence ID" value="OGM46420.1"/>
    <property type="molecule type" value="Genomic_DNA"/>
</dbReference>
<keyword evidence="4" id="KW-0238">DNA-binding</keyword>